<dbReference type="Pfam" id="PF25990">
    <property type="entry name" value="Beta-barrel_YknX"/>
    <property type="match status" value="1"/>
</dbReference>
<evidence type="ECO:0000259" key="5">
    <source>
        <dbReference type="Pfam" id="PF25990"/>
    </source>
</evidence>
<evidence type="ECO:0000256" key="3">
    <source>
        <dbReference type="SAM" id="Coils"/>
    </source>
</evidence>
<reference evidence="6 7" key="1">
    <citation type="journal article" date="2014" name="PLoS ONE">
        <title>Rumen cellulosomics: divergent fiber-degrading strategies revealed by comparative genome-wide analysis of six ruminococcal strains.</title>
        <authorList>
            <person name="Dassa B."/>
            <person name="Borovok I."/>
            <person name="Ruimy-Israeli V."/>
            <person name="Lamed R."/>
            <person name="Flint H.J."/>
            <person name="Duncan S.H."/>
            <person name="Henrissat B."/>
            <person name="Coutinho P."/>
            <person name="Morrison M."/>
            <person name="Mosoni P."/>
            <person name="Yeoman C.J."/>
            <person name="White B.A."/>
            <person name="Bayer E.A."/>
        </authorList>
    </citation>
    <scope>NUCLEOTIDE SEQUENCE [LARGE SCALE GENOMIC DNA]</scope>
    <source>
        <strain evidence="6 7">007c</strain>
    </source>
</reference>
<dbReference type="GO" id="GO:0030313">
    <property type="term" value="C:cell envelope"/>
    <property type="evidence" value="ECO:0007669"/>
    <property type="project" value="UniProtKB-SubCell"/>
</dbReference>
<dbReference type="Gene3D" id="2.40.420.20">
    <property type="match status" value="1"/>
</dbReference>
<protein>
    <recommendedName>
        <fullName evidence="5">YknX-like beta-barrel domain-containing protein</fullName>
    </recommendedName>
</protein>
<dbReference type="Proteomes" id="UP000019365">
    <property type="component" value="Unassembled WGS sequence"/>
</dbReference>
<dbReference type="eggNOG" id="COG0845">
    <property type="taxonomic scope" value="Bacteria"/>
</dbReference>
<evidence type="ECO:0000256" key="1">
    <source>
        <dbReference type="ARBA" id="ARBA00004196"/>
    </source>
</evidence>
<keyword evidence="4" id="KW-0812">Transmembrane</keyword>
<comment type="caution">
    <text evidence="6">The sequence shown here is derived from an EMBL/GenBank/DDBJ whole genome shotgun (WGS) entry which is preliminary data.</text>
</comment>
<evidence type="ECO:0000313" key="7">
    <source>
        <dbReference type="Proteomes" id="UP000019365"/>
    </source>
</evidence>
<dbReference type="SUPFAM" id="SSF111369">
    <property type="entry name" value="HlyD-like secretion proteins"/>
    <property type="match status" value="2"/>
</dbReference>
<keyword evidence="7" id="KW-1185">Reference proteome</keyword>
<sequence length="482" mass="52262">MSTTKKKKAKLIIWLVVIAVIIGIIVMVIRNIIGGAAVSLTLFNQTCGKAKQTDLINYVNLSGKVSSSDKVSVSGEQSLKVKKLNVKVGDNVKKGDVLCVFDSAELEEQYNTLVANSEKAKGASDYNHSINQRNLDKAKNEKTDALNKAKEAISNAEKKRDEAYNKYNDMRAQADQLYSEADDAYNEMISAEDENVAADAKKRWQTLSSKAETVYEAAETFESNLSSYDDAVKAANSAYDDAVKSADSVIQSAQDVIDAEKYSVTDTSSEKQIKTLKEQIEKCTVKAPKDGVITQLNISEGSVPLTSELMTIENTSELVIAGKVNEADILKIEEGMEADVKTSATGDKIIAGKVKRIERIISSESQDALGGYTVEVSIEDKESGLLIGMSANVKIILDKRTDVLAVPFDAVEGGENDGYFVFVAVPNGDGKYTVRKRTMEKGFEGDYYTEVLKGDIKAGDIVITDPAGIDDGSVISLDVPED</sequence>
<dbReference type="Gene3D" id="2.40.30.170">
    <property type="match status" value="1"/>
</dbReference>
<organism evidence="6 7">
    <name type="scientific">Ruminococcus flavefaciens 007c</name>
    <dbReference type="NCBI Taxonomy" id="1341157"/>
    <lineage>
        <taxon>Bacteria</taxon>
        <taxon>Bacillati</taxon>
        <taxon>Bacillota</taxon>
        <taxon>Clostridia</taxon>
        <taxon>Eubacteriales</taxon>
        <taxon>Oscillospiraceae</taxon>
        <taxon>Ruminococcus</taxon>
    </lineage>
</organism>
<dbReference type="InterPro" id="IPR050465">
    <property type="entry name" value="UPF0194_transport"/>
</dbReference>
<dbReference type="OrthoDB" id="1653022at2"/>
<dbReference type="Gene3D" id="2.40.50.100">
    <property type="match status" value="1"/>
</dbReference>
<dbReference type="AlphaFoldDB" id="W7UYR6"/>
<evidence type="ECO:0000313" key="6">
    <source>
        <dbReference type="EMBL" id="EWM53810.1"/>
    </source>
</evidence>
<feature type="transmembrane region" description="Helical" evidence="4">
    <location>
        <begin position="12"/>
        <end position="33"/>
    </location>
</feature>
<feature type="domain" description="YknX-like beta-barrel" evidence="5">
    <location>
        <begin position="318"/>
        <end position="395"/>
    </location>
</feature>
<name>W7UYR6_RUMFL</name>
<evidence type="ECO:0000256" key="4">
    <source>
        <dbReference type="SAM" id="Phobius"/>
    </source>
</evidence>
<dbReference type="RefSeq" id="WP_037298687.1">
    <property type="nucleotide sequence ID" value="NZ_ATAX01000023.1"/>
</dbReference>
<keyword evidence="4" id="KW-0472">Membrane</keyword>
<dbReference type="EMBL" id="ATAX01000023">
    <property type="protein sequence ID" value="EWM53810.1"/>
    <property type="molecule type" value="Genomic_DNA"/>
</dbReference>
<evidence type="ECO:0000256" key="2">
    <source>
        <dbReference type="ARBA" id="ARBA00023054"/>
    </source>
</evidence>
<dbReference type="PANTHER" id="PTHR32347">
    <property type="entry name" value="EFFLUX SYSTEM COMPONENT YKNX-RELATED"/>
    <property type="match status" value="1"/>
</dbReference>
<dbReference type="PATRIC" id="fig|1341157.4.peg.1449"/>
<keyword evidence="2 3" id="KW-0175">Coiled coil</keyword>
<dbReference type="PANTHER" id="PTHR32347:SF14">
    <property type="entry name" value="EFFLUX SYSTEM COMPONENT YKNX-RELATED"/>
    <property type="match status" value="1"/>
</dbReference>
<keyword evidence="4" id="KW-1133">Transmembrane helix</keyword>
<comment type="subcellular location">
    <subcellularLocation>
        <location evidence="1">Cell envelope</location>
    </subcellularLocation>
</comment>
<accession>W7UYR6</accession>
<dbReference type="InterPro" id="IPR058636">
    <property type="entry name" value="Beta-barrel_YknX"/>
</dbReference>
<proteinExistence type="predicted"/>
<gene>
    <name evidence="6" type="ORF">RF007C_08840</name>
</gene>
<feature type="coiled-coil region" evidence="3">
    <location>
        <begin position="135"/>
        <end position="194"/>
    </location>
</feature>